<reference evidence="1 2" key="1">
    <citation type="journal article" date="2022" name="Hortic Res">
        <title>A haplotype resolved chromosomal level avocado genome allows analysis of novel avocado genes.</title>
        <authorList>
            <person name="Nath O."/>
            <person name="Fletcher S.J."/>
            <person name="Hayward A."/>
            <person name="Shaw L.M."/>
            <person name="Masouleh A.K."/>
            <person name="Furtado A."/>
            <person name="Henry R.J."/>
            <person name="Mitter N."/>
        </authorList>
    </citation>
    <scope>NUCLEOTIDE SEQUENCE [LARGE SCALE GENOMIC DNA]</scope>
    <source>
        <strain evidence="2">cv. Hass</strain>
    </source>
</reference>
<keyword evidence="2" id="KW-1185">Reference proteome</keyword>
<evidence type="ECO:0000313" key="1">
    <source>
        <dbReference type="EMBL" id="KAJ8647184.1"/>
    </source>
</evidence>
<evidence type="ECO:0000313" key="2">
    <source>
        <dbReference type="Proteomes" id="UP001234297"/>
    </source>
</evidence>
<accession>A0ACC2MN69</accession>
<comment type="caution">
    <text evidence="1">The sequence shown here is derived from an EMBL/GenBank/DDBJ whole genome shotgun (WGS) entry which is preliminary data.</text>
</comment>
<dbReference type="EMBL" id="CM056809">
    <property type="protein sequence ID" value="KAJ8647184.1"/>
    <property type="molecule type" value="Genomic_DNA"/>
</dbReference>
<dbReference type="Proteomes" id="UP001234297">
    <property type="component" value="Chromosome 1"/>
</dbReference>
<organism evidence="1 2">
    <name type="scientific">Persea americana</name>
    <name type="common">Avocado</name>
    <dbReference type="NCBI Taxonomy" id="3435"/>
    <lineage>
        <taxon>Eukaryota</taxon>
        <taxon>Viridiplantae</taxon>
        <taxon>Streptophyta</taxon>
        <taxon>Embryophyta</taxon>
        <taxon>Tracheophyta</taxon>
        <taxon>Spermatophyta</taxon>
        <taxon>Magnoliopsida</taxon>
        <taxon>Magnoliidae</taxon>
        <taxon>Laurales</taxon>
        <taxon>Lauraceae</taxon>
        <taxon>Persea</taxon>
    </lineage>
</organism>
<proteinExistence type="predicted"/>
<sequence>MDCCKRLQFLRPALQSPPRGPSLCLHSLPLARSRKSTTPPLVCNCPALVVCTRPLSSAIPLWCFGKCNEEVDSKPLLSAPSNIAVKETKASGDTEVPFLENVYWKELCLLVFV</sequence>
<gene>
    <name evidence="1" type="ORF">MRB53_000207</name>
</gene>
<protein>
    <submittedName>
        <fullName evidence="1">Uncharacterized protein</fullName>
    </submittedName>
</protein>
<name>A0ACC2MN69_PERAE</name>